<feature type="region of interest" description="Disordered" evidence="8">
    <location>
        <begin position="1"/>
        <end position="22"/>
    </location>
</feature>
<reference evidence="12" key="1">
    <citation type="submission" date="2017-02" db="EMBL/GenBank/DDBJ databases">
        <authorList>
            <person name="Varghese N."/>
            <person name="Submissions S."/>
        </authorList>
    </citation>
    <scope>NUCLEOTIDE SEQUENCE [LARGE SCALE GENOMIC DNA]</scope>
    <source>
        <strain evidence="12">UM2</strain>
    </source>
</reference>
<keyword evidence="4 9" id="KW-0812">Transmembrane</keyword>
<dbReference type="PANTHER" id="PTHR30576">
    <property type="entry name" value="COLANIC BIOSYNTHESIS UDP-GLUCOSE LIPID CARRIER TRANSFERASE"/>
    <property type="match status" value="1"/>
</dbReference>
<keyword evidence="5 9" id="KW-1133">Transmembrane helix</keyword>
<evidence type="ECO:0000256" key="7">
    <source>
        <dbReference type="ARBA" id="ARBA00023169"/>
    </source>
</evidence>
<keyword evidence="12" id="KW-1185">Reference proteome</keyword>
<dbReference type="GO" id="GO:0016780">
    <property type="term" value="F:phosphotransferase activity, for other substituted phosphate groups"/>
    <property type="evidence" value="ECO:0007669"/>
    <property type="project" value="TreeGrafter"/>
</dbReference>
<comment type="subcellular location">
    <subcellularLocation>
        <location evidence="1">Membrane</location>
        <topology evidence="1">Multi-pass membrane protein</topology>
    </subcellularLocation>
</comment>
<dbReference type="GO" id="GO:0016020">
    <property type="term" value="C:membrane"/>
    <property type="evidence" value="ECO:0007669"/>
    <property type="project" value="UniProtKB-SubCell"/>
</dbReference>
<organism evidence="11 12">
    <name type="scientific">Rhizorhabdus histidinilytica</name>
    <dbReference type="NCBI Taxonomy" id="439228"/>
    <lineage>
        <taxon>Bacteria</taxon>
        <taxon>Pseudomonadati</taxon>
        <taxon>Pseudomonadota</taxon>
        <taxon>Alphaproteobacteria</taxon>
        <taxon>Sphingomonadales</taxon>
        <taxon>Sphingomonadaceae</taxon>
        <taxon>Rhizorhabdus</taxon>
    </lineage>
</organism>
<name>A0A1T5CKK0_9SPHN</name>
<dbReference type="InterPro" id="IPR017475">
    <property type="entry name" value="EPS_sugar_tfrase"/>
</dbReference>
<evidence type="ECO:0000313" key="11">
    <source>
        <dbReference type="EMBL" id="SKB60012.1"/>
    </source>
</evidence>
<proteinExistence type="inferred from homology"/>
<dbReference type="Pfam" id="PF13727">
    <property type="entry name" value="CoA_binding_3"/>
    <property type="match status" value="1"/>
</dbReference>
<dbReference type="RefSeq" id="WP_079648035.1">
    <property type="nucleotide sequence ID" value="NZ_FUYM01000004.1"/>
</dbReference>
<gene>
    <name evidence="11" type="ORF">SAMN06295920_104121</name>
</gene>
<sequence length="505" mass="56704">MLRSTMHLRLKPGNDVDSAPLRPDEIIDDPSKASVTVPPVRRKGLSFHIARDTRRACEFVALAAALMLSASLFPKWIINEPVSVFWGTLIWLTTYAGLCAIGPDSAFDCRTDRLAQKIGYWLKATGAIIVLAFLSKDHLELSRLWIATGVTLGGVVIYGVMVVSDQLSESLHRNGTLGDRLAIYGTDGRVEHLLNILQNNDRRFQIDSIYGETRDVDVAAPDRIKLRWGLDDLIARARAGHIDAILLNLPWHEQGVVEHVMRRLEEVNVDVMIVPSELQLARRTMSIQRCGPFATIALYQRPMQGIGALMKIALDRSVAALALLFFGPLMLFIAAAIWIESPGPVLFRQKRRGMNNEPFTMLKFRSMHIAATDQNADKLVTRGDSRVTKVGAFIRKTSLDELPQLINILRGDMSLVGPRPHAYGAKAADRLYEEVVARYPARHRVLPGLTGLAQVRGFRGNTLREEDIIRRFDSDLEYIERWSISLDLVIIVRTAITLFFHREAY</sequence>
<dbReference type="STRING" id="439228.SAMN06295920_104121"/>
<dbReference type="GO" id="GO:0000271">
    <property type="term" value="P:polysaccharide biosynthetic process"/>
    <property type="evidence" value="ECO:0007669"/>
    <property type="project" value="UniProtKB-KW"/>
</dbReference>
<feature type="compositionally biased region" description="Basic residues" evidence="8">
    <location>
        <begin position="1"/>
        <end position="10"/>
    </location>
</feature>
<dbReference type="Pfam" id="PF02397">
    <property type="entry name" value="Bac_transf"/>
    <property type="match status" value="1"/>
</dbReference>
<feature type="transmembrane region" description="Helical" evidence="9">
    <location>
        <begin position="141"/>
        <end position="163"/>
    </location>
</feature>
<evidence type="ECO:0000256" key="9">
    <source>
        <dbReference type="SAM" id="Phobius"/>
    </source>
</evidence>
<feature type="transmembrane region" description="Helical" evidence="9">
    <location>
        <begin position="318"/>
        <end position="339"/>
    </location>
</feature>
<dbReference type="EMBL" id="FUYM01000004">
    <property type="protein sequence ID" value="SKB60012.1"/>
    <property type="molecule type" value="Genomic_DNA"/>
</dbReference>
<dbReference type="Proteomes" id="UP000189818">
    <property type="component" value="Unassembled WGS sequence"/>
</dbReference>
<dbReference type="PANTHER" id="PTHR30576:SF0">
    <property type="entry name" value="UNDECAPRENYL-PHOSPHATE N-ACETYLGALACTOSAMINYL 1-PHOSPHATE TRANSFERASE-RELATED"/>
    <property type="match status" value="1"/>
</dbReference>
<dbReference type="OrthoDB" id="9808602at2"/>
<evidence type="ECO:0000256" key="5">
    <source>
        <dbReference type="ARBA" id="ARBA00022989"/>
    </source>
</evidence>
<feature type="transmembrane region" description="Helical" evidence="9">
    <location>
        <begin position="59"/>
        <end position="78"/>
    </location>
</feature>
<keyword evidence="6 9" id="KW-0472">Membrane</keyword>
<evidence type="ECO:0000256" key="8">
    <source>
        <dbReference type="SAM" id="MobiDB-lite"/>
    </source>
</evidence>
<comment type="similarity">
    <text evidence="2">Belongs to the bacterial sugar transferase family.</text>
</comment>
<evidence type="ECO:0000259" key="10">
    <source>
        <dbReference type="Pfam" id="PF02397"/>
    </source>
</evidence>
<dbReference type="NCBIfam" id="TIGR03025">
    <property type="entry name" value="EPS_sugtrans"/>
    <property type="match status" value="1"/>
</dbReference>
<feature type="domain" description="Bacterial sugar transferase" evidence="10">
    <location>
        <begin position="311"/>
        <end position="499"/>
    </location>
</feature>
<evidence type="ECO:0000256" key="4">
    <source>
        <dbReference type="ARBA" id="ARBA00022692"/>
    </source>
</evidence>
<evidence type="ECO:0000256" key="3">
    <source>
        <dbReference type="ARBA" id="ARBA00022679"/>
    </source>
</evidence>
<accession>A0A1T5CKK0</accession>
<dbReference type="AlphaFoldDB" id="A0A1T5CKK0"/>
<evidence type="ECO:0000256" key="2">
    <source>
        <dbReference type="ARBA" id="ARBA00006464"/>
    </source>
</evidence>
<evidence type="ECO:0000256" key="1">
    <source>
        <dbReference type="ARBA" id="ARBA00004141"/>
    </source>
</evidence>
<evidence type="ECO:0000256" key="6">
    <source>
        <dbReference type="ARBA" id="ARBA00023136"/>
    </source>
</evidence>
<feature type="transmembrane region" description="Helical" evidence="9">
    <location>
        <begin position="118"/>
        <end position="135"/>
    </location>
</feature>
<evidence type="ECO:0000313" key="12">
    <source>
        <dbReference type="Proteomes" id="UP000189818"/>
    </source>
</evidence>
<feature type="transmembrane region" description="Helical" evidence="9">
    <location>
        <begin position="84"/>
        <end position="106"/>
    </location>
</feature>
<keyword evidence="3 11" id="KW-0808">Transferase</keyword>
<dbReference type="Gene3D" id="3.40.50.720">
    <property type="entry name" value="NAD(P)-binding Rossmann-like Domain"/>
    <property type="match status" value="1"/>
</dbReference>
<keyword evidence="7" id="KW-0270">Exopolysaccharide synthesis</keyword>
<dbReference type="InterPro" id="IPR003362">
    <property type="entry name" value="Bact_transf"/>
</dbReference>
<protein>
    <submittedName>
        <fullName evidence="11">Undecaprenyl-phosphate glucose phosphotransferase</fullName>
    </submittedName>
</protein>